<keyword evidence="5" id="KW-0560">Oxidoreductase</keyword>
<dbReference type="PRINTS" id="PR00465">
    <property type="entry name" value="EP450IV"/>
</dbReference>
<dbReference type="GO" id="GO:0020037">
    <property type="term" value="F:heme binding"/>
    <property type="evidence" value="ECO:0007669"/>
    <property type="project" value="InterPro"/>
</dbReference>
<proteinExistence type="inferred from homology"/>
<evidence type="ECO:0008006" key="9">
    <source>
        <dbReference type="Google" id="ProtNLM"/>
    </source>
</evidence>
<reference evidence="7" key="1">
    <citation type="submission" date="2020-03" db="EMBL/GenBank/DDBJ databases">
        <title>A high-quality chromosome-level genome assembly of a woody plant with both climbing and erect habits, Rhamnella rubrinervis.</title>
        <authorList>
            <person name="Lu Z."/>
            <person name="Yang Y."/>
            <person name="Zhu X."/>
            <person name="Sun Y."/>
        </authorList>
    </citation>
    <scope>NUCLEOTIDE SEQUENCE</scope>
    <source>
        <strain evidence="7">BYM</strain>
        <tissue evidence="7">Leaf</tissue>
    </source>
</reference>
<keyword evidence="4 5" id="KW-0349">Heme</keyword>
<keyword evidence="3 4" id="KW-0408">Iron</keyword>
<dbReference type="InterPro" id="IPR001128">
    <property type="entry name" value="Cyt_P450"/>
</dbReference>
<dbReference type="GO" id="GO:0005506">
    <property type="term" value="F:iron ion binding"/>
    <property type="evidence" value="ECO:0007669"/>
    <property type="project" value="InterPro"/>
</dbReference>
<keyword evidence="8" id="KW-1185">Reference proteome</keyword>
<feature type="binding site" description="axial binding residue" evidence="4">
    <location>
        <position position="247"/>
    </location>
    <ligand>
        <name>heme</name>
        <dbReference type="ChEBI" id="CHEBI:30413"/>
    </ligand>
    <ligandPart>
        <name>Fe</name>
        <dbReference type="ChEBI" id="CHEBI:18248"/>
    </ligandPart>
</feature>
<dbReference type="PANTHER" id="PTHR47955">
    <property type="entry name" value="CYTOCHROME P450 FAMILY 71 PROTEIN"/>
    <property type="match status" value="1"/>
</dbReference>
<evidence type="ECO:0000256" key="2">
    <source>
        <dbReference type="ARBA" id="ARBA00022723"/>
    </source>
</evidence>
<dbReference type="InterPro" id="IPR036396">
    <property type="entry name" value="Cyt_P450_sf"/>
</dbReference>
<evidence type="ECO:0000256" key="3">
    <source>
        <dbReference type="ARBA" id="ARBA00023004"/>
    </source>
</evidence>
<keyword evidence="2 4" id="KW-0479">Metal-binding</keyword>
<evidence type="ECO:0000256" key="4">
    <source>
        <dbReference type="PIRSR" id="PIRSR602403-1"/>
    </source>
</evidence>
<keyword evidence="5" id="KW-0503">Monooxygenase</keyword>
<sequence length="308" mass="34739">MLLNLGQVPTLVVSSADMVKEMTKNHDVVFSNRPATTSSDILFYGGKMEEEVAAIVDKIRKASLTDQLFEEHKAVLESNGRSEIKDFMNVLLQVQKDGNLNFELTRNNIKAILARIGMVYVRAFEESKGDEESPRRGKKSGREKGQDRYERCESNELLKMCHERNPKAASTGSILVPRETSESIELGGYHIPANTQVLVNGWAIQRDPSSWERPEEFIPERFENSSIEMINGQDFRYIPFGVGRRACPGWIFAVASIEYLMANLLFWFDWKLVGDDAMVDDLDMSEAQGVSGYKKVPLHLVPLPPCSS</sequence>
<dbReference type="InterPro" id="IPR002403">
    <property type="entry name" value="Cyt_P450_E_grp-IV"/>
</dbReference>
<comment type="cofactor">
    <cofactor evidence="4">
        <name>heme</name>
        <dbReference type="ChEBI" id="CHEBI:30413"/>
    </cofactor>
</comment>
<dbReference type="PANTHER" id="PTHR47955:SF15">
    <property type="entry name" value="CYTOCHROME P450 71A2-LIKE"/>
    <property type="match status" value="1"/>
</dbReference>
<evidence type="ECO:0000313" key="7">
    <source>
        <dbReference type="EMBL" id="KAF3438286.1"/>
    </source>
</evidence>
<evidence type="ECO:0000256" key="5">
    <source>
        <dbReference type="RuleBase" id="RU000461"/>
    </source>
</evidence>
<dbReference type="SUPFAM" id="SSF48264">
    <property type="entry name" value="Cytochrome P450"/>
    <property type="match status" value="1"/>
</dbReference>
<evidence type="ECO:0000256" key="1">
    <source>
        <dbReference type="ARBA" id="ARBA00010617"/>
    </source>
</evidence>
<gene>
    <name evidence="7" type="ORF">FNV43_RR21048</name>
</gene>
<dbReference type="Gene3D" id="1.10.630.10">
    <property type="entry name" value="Cytochrome P450"/>
    <property type="match status" value="2"/>
</dbReference>
<dbReference type="OrthoDB" id="1844152at2759"/>
<comment type="similarity">
    <text evidence="1 5">Belongs to the cytochrome P450 family.</text>
</comment>
<accession>A0A8K0E0Y8</accession>
<dbReference type="Proteomes" id="UP000796880">
    <property type="component" value="Unassembled WGS sequence"/>
</dbReference>
<evidence type="ECO:0000313" key="8">
    <source>
        <dbReference type="Proteomes" id="UP000796880"/>
    </source>
</evidence>
<protein>
    <recommendedName>
        <fullName evidence="9">Cytochrome P450</fullName>
    </recommendedName>
</protein>
<dbReference type="PROSITE" id="PS00086">
    <property type="entry name" value="CYTOCHROME_P450"/>
    <property type="match status" value="1"/>
</dbReference>
<comment type="caution">
    <text evidence="7">The sequence shown here is derived from an EMBL/GenBank/DDBJ whole genome shotgun (WGS) entry which is preliminary data.</text>
</comment>
<dbReference type="InterPro" id="IPR017972">
    <property type="entry name" value="Cyt_P450_CS"/>
</dbReference>
<organism evidence="7 8">
    <name type="scientific">Rhamnella rubrinervis</name>
    <dbReference type="NCBI Taxonomy" id="2594499"/>
    <lineage>
        <taxon>Eukaryota</taxon>
        <taxon>Viridiplantae</taxon>
        <taxon>Streptophyta</taxon>
        <taxon>Embryophyta</taxon>
        <taxon>Tracheophyta</taxon>
        <taxon>Spermatophyta</taxon>
        <taxon>Magnoliopsida</taxon>
        <taxon>eudicotyledons</taxon>
        <taxon>Gunneridae</taxon>
        <taxon>Pentapetalae</taxon>
        <taxon>rosids</taxon>
        <taxon>fabids</taxon>
        <taxon>Rosales</taxon>
        <taxon>Rhamnaceae</taxon>
        <taxon>rhamnoid group</taxon>
        <taxon>Rhamneae</taxon>
        <taxon>Rhamnella</taxon>
    </lineage>
</organism>
<dbReference type="GO" id="GO:0016705">
    <property type="term" value="F:oxidoreductase activity, acting on paired donors, with incorporation or reduction of molecular oxygen"/>
    <property type="evidence" value="ECO:0007669"/>
    <property type="project" value="InterPro"/>
</dbReference>
<dbReference type="AlphaFoldDB" id="A0A8K0E0Y8"/>
<name>A0A8K0E0Y8_9ROSA</name>
<dbReference type="Pfam" id="PF00067">
    <property type="entry name" value="p450"/>
    <property type="match status" value="1"/>
</dbReference>
<feature type="region of interest" description="Disordered" evidence="6">
    <location>
        <begin position="127"/>
        <end position="149"/>
    </location>
</feature>
<dbReference type="EMBL" id="VOIH02000009">
    <property type="protein sequence ID" value="KAF3438286.1"/>
    <property type="molecule type" value="Genomic_DNA"/>
</dbReference>
<dbReference type="GO" id="GO:0004497">
    <property type="term" value="F:monooxygenase activity"/>
    <property type="evidence" value="ECO:0007669"/>
    <property type="project" value="UniProtKB-KW"/>
</dbReference>
<evidence type="ECO:0000256" key="6">
    <source>
        <dbReference type="SAM" id="MobiDB-lite"/>
    </source>
</evidence>